<reference evidence="1 2" key="1">
    <citation type="submission" date="2016-10" db="EMBL/GenBank/DDBJ databases">
        <authorList>
            <person name="Varghese N."/>
            <person name="Submissions S."/>
        </authorList>
    </citation>
    <scope>NUCLEOTIDE SEQUENCE [LARGE SCALE GENOMIC DNA]</scope>
    <source>
        <strain evidence="1 2">DSM 5563</strain>
    </source>
</reference>
<organism evidence="1 2">
    <name type="scientific">Pragia fontium DSM 5563 = ATCC 49100</name>
    <dbReference type="NCBI Taxonomy" id="1122977"/>
    <lineage>
        <taxon>Bacteria</taxon>
        <taxon>Pseudomonadati</taxon>
        <taxon>Pseudomonadota</taxon>
        <taxon>Gammaproteobacteria</taxon>
        <taxon>Enterobacterales</taxon>
        <taxon>Budviciaceae</taxon>
        <taxon>Pragia</taxon>
    </lineage>
</organism>
<name>A0AAJ4WAX9_9GAMM</name>
<evidence type="ECO:0000313" key="1">
    <source>
        <dbReference type="EMBL" id="SFC90405.1"/>
    </source>
</evidence>
<dbReference type="Proteomes" id="UP000226420">
    <property type="component" value="Unassembled WGS sequence"/>
</dbReference>
<dbReference type="PROSITE" id="PS51257">
    <property type="entry name" value="PROKAR_LIPOPROTEIN"/>
    <property type="match status" value="1"/>
</dbReference>
<dbReference type="RefSeq" id="WP_074822712.1">
    <property type="nucleotide sequence ID" value="NZ_FOLW01000005.1"/>
</dbReference>
<dbReference type="EMBL" id="FOLW01000005">
    <property type="protein sequence ID" value="SFC90405.1"/>
    <property type="molecule type" value="Genomic_DNA"/>
</dbReference>
<evidence type="ECO:0000313" key="2">
    <source>
        <dbReference type="Proteomes" id="UP000226420"/>
    </source>
</evidence>
<proteinExistence type="predicted"/>
<protein>
    <recommendedName>
        <fullName evidence="3">Lipoprotein</fullName>
    </recommendedName>
</protein>
<comment type="caution">
    <text evidence="1">The sequence shown here is derived from an EMBL/GenBank/DDBJ whole genome shotgun (WGS) entry which is preliminary data.</text>
</comment>
<gene>
    <name evidence="1" type="ORF">SAMN02745723_105168</name>
</gene>
<dbReference type="AlphaFoldDB" id="A0AAJ4WAX9"/>
<evidence type="ECO:0008006" key="3">
    <source>
        <dbReference type="Google" id="ProtNLM"/>
    </source>
</evidence>
<sequence length="125" mass="13972">MEKRYWVGICILLLTACVAPNEEAMIPTISEADSAVKNAFLHDAKQHDNSMAMDMVKNDIGSLQIMAVDNCEIQEPDAMVCDVYSDFKPAGSHEVRSNRDKVGFVKTDGEWVAKLHKPQLRGFDE</sequence>
<accession>A0AAJ4WAX9</accession>